<evidence type="ECO:0000256" key="7">
    <source>
        <dbReference type="ARBA" id="ARBA00022918"/>
    </source>
</evidence>
<comment type="caution">
    <text evidence="10">The sequence shown here is derived from an EMBL/GenBank/DDBJ whole genome shotgun (WGS) entry which is preliminary data.</text>
</comment>
<dbReference type="GO" id="GO:0003723">
    <property type="term" value="F:RNA binding"/>
    <property type="evidence" value="ECO:0007669"/>
    <property type="project" value="UniProtKB-KW"/>
</dbReference>
<evidence type="ECO:0000259" key="9">
    <source>
        <dbReference type="PROSITE" id="PS50994"/>
    </source>
</evidence>
<dbReference type="SUPFAM" id="SSF56672">
    <property type="entry name" value="DNA/RNA polymerases"/>
    <property type="match status" value="1"/>
</dbReference>
<dbReference type="Proteomes" id="UP000191612">
    <property type="component" value="Unassembled WGS sequence"/>
</dbReference>
<dbReference type="GO" id="GO:0003964">
    <property type="term" value="F:RNA-directed DNA polymerase activity"/>
    <property type="evidence" value="ECO:0007669"/>
    <property type="project" value="UniProtKB-KW"/>
</dbReference>
<dbReference type="PROSITE" id="PS50994">
    <property type="entry name" value="INTEGRASE"/>
    <property type="match status" value="1"/>
</dbReference>
<dbReference type="GO" id="GO:0016787">
    <property type="term" value="F:hydrolase activity"/>
    <property type="evidence" value="ECO:0007669"/>
    <property type="project" value="UniProtKB-KW"/>
</dbReference>
<feature type="region of interest" description="Disordered" evidence="8">
    <location>
        <begin position="101"/>
        <end position="124"/>
    </location>
</feature>
<dbReference type="EMBL" id="MDYO01000163">
    <property type="protein sequence ID" value="OQD82988.1"/>
    <property type="molecule type" value="Genomic_DNA"/>
</dbReference>
<dbReference type="GO" id="GO:0004519">
    <property type="term" value="F:endonuclease activity"/>
    <property type="evidence" value="ECO:0007669"/>
    <property type="project" value="UniProtKB-KW"/>
</dbReference>
<dbReference type="InterPro" id="IPR050951">
    <property type="entry name" value="Retrovirus_Pol_polyprotein"/>
</dbReference>
<name>A0A1V6Q127_9EURO</name>
<dbReference type="Gene3D" id="3.30.420.10">
    <property type="entry name" value="Ribonuclease H-like superfamily/Ribonuclease H"/>
    <property type="match status" value="1"/>
</dbReference>
<proteinExistence type="predicted"/>
<dbReference type="GO" id="GO:0005634">
    <property type="term" value="C:nucleus"/>
    <property type="evidence" value="ECO:0007669"/>
    <property type="project" value="UniProtKB-ARBA"/>
</dbReference>
<keyword evidence="6" id="KW-0694">RNA-binding</keyword>
<dbReference type="PANTHER" id="PTHR37984:SF5">
    <property type="entry name" value="PROTEIN NYNRIN-LIKE"/>
    <property type="match status" value="1"/>
</dbReference>
<keyword evidence="4" id="KW-0255">Endonuclease</keyword>
<keyword evidence="3" id="KW-0540">Nuclease</keyword>
<protein>
    <recommendedName>
        <fullName evidence="9">Integrase catalytic domain-containing protein</fullName>
    </recommendedName>
</protein>
<dbReference type="AlphaFoldDB" id="A0A1V6Q127"/>
<evidence type="ECO:0000256" key="4">
    <source>
        <dbReference type="ARBA" id="ARBA00022759"/>
    </source>
</evidence>
<dbReference type="InterPro" id="IPR043502">
    <property type="entry name" value="DNA/RNA_pol_sf"/>
</dbReference>
<evidence type="ECO:0000313" key="11">
    <source>
        <dbReference type="Proteomes" id="UP000191612"/>
    </source>
</evidence>
<dbReference type="SUPFAM" id="SSF53098">
    <property type="entry name" value="Ribonuclease H-like"/>
    <property type="match status" value="1"/>
</dbReference>
<sequence>MIKELLISAPILKQPDRNKPYTIETDTSEWALGLYGAELNYPVHKKELLAIKEAIRTWDRYIDGDRFETTIITDNTSLQYLNTTKEYSKRLARLREYRGGRNQPTTRLSRKRTRQQDGTEPDDRATARVVKKFITNLSFRDVLIDRNAPAEIITAIDYATRWPVSRAVPDAIEEVLAEFLYRDIYTHYGAFTELISDNGPNLLSGAVRHLVALIQARHHTTIPYHPRKPTRLWDEYLTQAVFTARVREHVVSKRSPYYLVYGVHPRVLSDESHPLDTHPQEDREEQIRYLSDARSKANELLLVHAIKKRQIRDTAASPAGRSALRRAGIKINRPEELRRVLNEVEPPPPTYADLSTFTRAEWQEFKRIGTRREFVGEDVIAEHLIAKTRA</sequence>
<evidence type="ECO:0000313" key="10">
    <source>
        <dbReference type="EMBL" id="OQD82988.1"/>
    </source>
</evidence>
<dbReference type="PANTHER" id="PTHR37984">
    <property type="entry name" value="PROTEIN CBG26694"/>
    <property type="match status" value="1"/>
</dbReference>
<dbReference type="InterPro" id="IPR036397">
    <property type="entry name" value="RNaseH_sf"/>
</dbReference>
<dbReference type="Pfam" id="PF17917">
    <property type="entry name" value="RT_RNaseH"/>
    <property type="match status" value="1"/>
</dbReference>
<keyword evidence="7" id="KW-0695">RNA-directed DNA polymerase</keyword>
<keyword evidence="1" id="KW-0808">Transferase</keyword>
<reference evidence="11" key="1">
    <citation type="journal article" date="2017" name="Nat. Microbiol.">
        <title>Global analysis of biosynthetic gene clusters reveals vast potential of secondary metabolite production in Penicillium species.</title>
        <authorList>
            <person name="Nielsen J.C."/>
            <person name="Grijseels S."/>
            <person name="Prigent S."/>
            <person name="Ji B."/>
            <person name="Dainat J."/>
            <person name="Nielsen K.F."/>
            <person name="Frisvad J.C."/>
            <person name="Workman M."/>
            <person name="Nielsen J."/>
        </authorList>
    </citation>
    <scope>NUCLEOTIDE SEQUENCE [LARGE SCALE GENOMIC DNA]</scope>
    <source>
        <strain evidence="11">IBT 29525</strain>
    </source>
</reference>
<evidence type="ECO:0000256" key="2">
    <source>
        <dbReference type="ARBA" id="ARBA00022695"/>
    </source>
</evidence>
<dbReference type="InterPro" id="IPR001584">
    <property type="entry name" value="Integrase_cat-core"/>
</dbReference>
<dbReference type="GO" id="GO:0015074">
    <property type="term" value="P:DNA integration"/>
    <property type="evidence" value="ECO:0007669"/>
    <property type="project" value="InterPro"/>
</dbReference>
<accession>A0A1V6Q127</accession>
<evidence type="ECO:0000256" key="3">
    <source>
        <dbReference type="ARBA" id="ARBA00022722"/>
    </source>
</evidence>
<organism evidence="10 11">
    <name type="scientific">Penicillium solitum</name>
    <dbReference type="NCBI Taxonomy" id="60172"/>
    <lineage>
        <taxon>Eukaryota</taxon>
        <taxon>Fungi</taxon>
        <taxon>Dikarya</taxon>
        <taxon>Ascomycota</taxon>
        <taxon>Pezizomycotina</taxon>
        <taxon>Eurotiomycetes</taxon>
        <taxon>Eurotiomycetidae</taxon>
        <taxon>Eurotiales</taxon>
        <taxon>Aspergillaceae</taxon>
        <taxon>Penicillium</taxon>
    </lineage>
</organism>
<keyword evidence="2" id="KW-0548">Nucleotidyltransferase</keyword>
<dbReference type="InterPro" id="IPR012337">
    <property type="entry name" value="RNaseH-like_sf"/>
</dbReference>
<keyword evidence="5" id="KW-0378">Hydrolase</keyword>
<dbReference type="STRING" id="60172.A0A1V6Q127"/>
<evidence type="ECO:0000256" key="8">
    <source>
        <dbReference type="SAM" id="MobiDB-lite"/>
    </source>
</evidence>
<evidence type="ECO:0000256" key="1">
    <source>
        <dbReference type="ARBA" id="ARBA00022679"/>
    </source>
</evidence>
<keyword evidence="11" id="KW-1185">Reference proteome</keyword>
<feature type="compositionally biased region" description="Basic and acidic residues" evidence="8">
    <location>
        <begin position="114"/>
        <end position="124"/>
    </location>
</feature>
<dbReference type="InterPro" id="IPR041373">
    <property type="entry name" value="RT_RNaseH"/>
</dbReference>
<evidence type="ECO:0000256" key="5">
    <source>
        <dbReference type="ARBA" id="ARBA00022801"/>
    </source>
</evidence>
<feature type="domain" description="Integrase catalytic" evidence="9">
    <location>
        <begin position="117"/>
        <end position="227"/>
    </location>
</feature>
<gene>
    <name evidence="10" type="ORF">PENSOL_c164G09093</name>
</gene>
<evidence type="ECO:0000256" key="6">
    <source>
        <dbReference type="ARBA" id="ARBA00022884"/>
    </source>
</evidence>